<keyword evidence="4" id="KW-1185">Reference proteome</keyword>
<feature type="domain" description="F-box" evidence="2">
    <location>
        <begin position="21"/>
        <end position="66"/>
    </location>
</feature>
<dbReference type="InterPro" id="IPR036047">
    <property type="entry name" value="F-box-like_dom_sf"/>
</dbReference>
<evidence type="ECO:0000256" key="1">
    <source>
        <dbReference type="SAM" id="MobiDB-lite"/>
    </source>
</evidence>
<dbReference type="Proteomes" id="UP001492380">
    <property type="component" value="Unassembled WGS sequence"/>
</dbReference>
<reference evidence="3 4" key="1">
    <citation type="submission" date="2024-04" db="EMBL/GenBank/DDBJ databases">
        <title>Phyllosticta paracitricarpa is synonymous to the EU quarantine fungus P. citricarpa based on phylogenomic analyses.</title>
        <authorList>
            <consortium name="Lawrence Berkeley National Laboratory"/>
            <person name="Van Ingen-Buijs V.A."/>
            <person name="Van Westerhoven A.C."/>
            <person name="Haridas S."/>
            <person name="Skiadas P."/>
            <person name="Martin F."/>
            <person name="Groenewald J.Z."/>
            <person name="Crous P.W."/>
            <person name="Seidl M.F."/>
        </authorList>
    </citation>
    <scope>NUCLEOTIDE SEQUENCE [LARGE SCALE GENOMIC DNA]</scope>
    <source>
        <strain evidence="3 4">CBS 123374</strain>
    </source>
</reference>
<evidence type="ECO:0000259" key="2">
    <source>
        <dbReference type="PROSITE" id="PS50181"/>
    </source>
</evidence>
<dbReference type="PROSITE" id="PS50181">
    <property type="entry name" value="FBOX"/>
    <property type="match status" value="1"/>
</dbReference>
<dbReference type="SUPFAM" id="SSF81383">
    <property type="entry name" value="F-box domain"/>
    <property type="match status" value="1"/>
</dbReference>
<proteinExistence type="predicted"/>
<evidence type="ECO:0000313" key="3">
    <source>
        <dbReference type="EMBL" id="KAK8240769.1"/>
    </source>
</evidence>
<evidence type="ECO:0000313" key="4">
    <source>
        <dbReference type="Proteomes" id="UP001492380"/>
    </source>
</evidence>
<sequence>MPTSKGMSPRDSKSIKRKHAPGTLCSFPQEILDTIFSYLPTTEIKHLRLVAKAFHPAANAVLFRDNKFVLPDDIMEVIGMGESAAIAKYVKSLTLLETAILPSLPPLEECMPMIKEMSKEGSILSTDRLRASHKEISDYLQQKREARQIRLSPVWKDRIYEAGNPNARFCDDCRVKSTGMAGEALERNRQTLKRLENALLSMANLTSVAINPMCYGRVLDGHGFYVPAPLWKCIDNHSGQFTTSVSEQQHLIDINRNLVYFILRFFGWRNTLGGEPLRTVDISFNCRGENGLNVLERIGWRDHHGGESFSGEYACCFHGDQQYSLFLDSISHAAVVEMCIETEADKSATEALFLVGPGQDLLLKATRARELFLELDTSEEVFRPDLGGWNTPVTHPAMDSFLGLGLSFPKWKSLRRLELMNVHVFFGALRDMLTSLVPELEELALFDVVLNRYQHEQGADWWTIFNLIRELNSDRNIYYIGLDNLKVNAGYIQKASGTSGATPTFDRRIIPDDAYDLEVLCYDDDDDIYWSEYRRPIQYFVGGYTDQDDEVPQGWDDLDYLYAQVAEHGFRGEEDEEKLPFHAYLARFLRDDPRADARCKAQGWDRNKIIVDHPDYDFDY</sequence>
<name>A0ABR1YX60_9PEZI</name>
<comment type="caution">
    <text evidence="3">The sequence shown here is derived from an EMBL/GenBank/DDBJ whole genome shotgun (WGS) entry which is preliminary data.</text>
</comment>
<dbReference type="EMBL" id="JBBWRZ010000003">
    <property type="protein sequence ID" value="KAK8240769.1"/>
    <property type="molecule type" value="Genomic_DNA"/>
</dbReference>
<organism evidence="3 4">
    <name type="scientific">Phyllosticta capitalensis</name>
    <dbReference type="NCBI Taxonomy" id="121624"/>
    <lineage>
        <taxon>Eukaryota</taxon>
        <taxon>Fungi</taxon>
        <taxon>Dikarya</taxon>
        <taxon>Ascomycota</taxon>
        <taxon>Pezizomycotina</taxon>
        <taxon>Dothideomycetes</taxon>
        <taxon>Dothideomycetes incertae sedis</taxon>
        <taxon>Botryosphaeriales</taxon>
        <taxon>Phyllostictaceae</taxon>
        <taxon>Phyllosticta</taxon>
    </lineage>
</organism>
<dbReference type="InterPro" id="IPR001810">
    <property type="entry name" value="F-box_dom"/>
</dbReference>
<accession>A0ABR1YX60</accession>
<feature type="region of interest" description="Disordered" evidence="1">
    <location>
        <begin position="1"/>
        <end position="20"/>
    </location>
</feature>
<gene>
    <name evidence="3" type="ORF">HDK90DRAFT_509198</name>
</gene>
<protein>
    <recommendedName>
        <fullName evidence="2">F-box domain-containing protein</fullName>
    </recommendedName>
</protein>